<organism evidence="2 3">
    <name type="scientific">Hominenteromicrobium mulieris</name>
    <dbReference type="NCBI Taxonomy" id="2885357"/>
    <lineage>
        <taxon>Bacteria</taxon>
        <taxon>Bacillati</taxon>
        <taxon>Bacillota</taxon>
        <taxon>Clostridia</taxon>
        <taxon>Eubacteriales</taxon>
        <taxon>Oscillospiraceae</taxon>
        <taxon>Hominenteromicrobium</taxon>
    </lineage>
</organism>
<dbReference type="EMBL" id="JAJEQC010000002">
    <property type="protein sequence ID" value="MCC2135958.1"/>
    <property type="molecule type" value="Genomic_DNA"/>
</dbReference>
<reference evidence="2" key="1">
    <citation type="submission" date="2021-10" db="EMBL/GenBank/DDBJ databases">
        <title>Anaerobic single-cell dispensing facilitates the cultivation of human gut bacteria.</title>
        <authorList>
            <person name="Afrizal A."/>
        </authorList>
    </citation>
    <scope>NUCLEOTIDE SEQUENCE</scope>
    <source>
        <strain evidence="2">CLA-AA-H250</strain>
    </source>
</reference>
<dbReference type="AlphaFoldDB" id="A0AAE3AL19"/>
<proteinExistence type="predicted"/>
<evidence type="ECO:0000259" key="1">
    <source>
        <dbReference type="Pfam" id="PF14353"/>
    </source>
</evidence>
<dbReference type="InterPro" id="IPR025682">
    <property type="entry name" value="CpXC_dom"/>
</dbReference>
<evidence type="ECO:0000313" key="3">
    <source>
        <dbReference type="Proteomes" id="UP001199424"/>
    </source>
</evidence>
<gene>
    <name evidence="2" type="ORF">LKD31_02880</name>
</gene>
<dbReference type="Proteomes" id="UP001199424">
    <property type="component" value="Unassembled WGS sequence"/>
</dbReference>
<dbReference type="RefSeq" id="WP_308448542.1">
    <property type="nucleotide sequence ID" value="NZ_JAJEQC010000002.1"/>
</dbReference>
<sequence length="208" mass="23578">MSTKIQKDIVCPACGQTQKLEMYTSVNAEENPELRRDILRESMFDWECLHCGYTAQMAYPMIYHDPMNAFMICLRPSGAVSGAEPIPAVRALKKRSVKNPQELKEKILIFEAGLDDAAVELVKNAIVTVVRKNLDGNVHAYFCAATEEELRFALFVKGRQEPVYQSTKMAVYRQSQEVLRTLDYKSPDDFAVVNSKLAQSLLDEYKSI</sequence>
<dbReference type="Pfam" id="PF14353">
    <property type="entry name" value="CpXC"/>
    <property type="match status" value="1"/>
</dbReference>
<name>A0AAE3AL19_9FIRM</name>
<comment type="caution">
    <text evidence="2">The sequence shown here is derived from an EMBL/GenBank/DDBJ whole genome shotgun (WGS) entry which is preliminary data.</text>
</comment>
<accession>A0AAE3AL19</accession>
<protein>
    <submittedName>
        <fullName evidence="2">CpXC domain-containing protein</fullName>
    </submittedName>
</protein>
<evidence type="ECO:0000313" key="2">
    <source>
        <dbReference type="EMBL" id="MCC2135958.1"/>
    </source>
</evidence>
<keyword evidence="3" id="KW-1185">Reference proteome</keyword>
<feature type="domain" description="CpXC" evidence="1">
    <location>
        <begin position="9"/>
        <end position="123"/>
    </location>
</feature>